<evidence type="ECO:0000313" key="2">
    <source>
        <dbReference type="EMBL" id="KAA0190697.1"/>
    </source>
</evidence>
<reference evidence="2" key="3">
    <citation type="submission" date="2019-06" db="EMBL/GenBank/DDBJ databases">
        <authorList>
            <person name="Poynton C."/>
            <person name="Hasenbein S."/>
            <person name="Benoit J.B."/>
            <person name="Sepulveda M.S."/>
            <person name="Poelchau M.F."/>
            <person name="Murali S.C."/>
            <person name="Chen S."/>
            <person name="Glastad K.M."/>
            <person name="Werren J.H."/>
            <person name="Vineis J.H."/>
            <person name="Bowen J.L."/>
            <person name="Friedrich M."/>
            <person name="Jones J."/>
            <person name="Robertson H.M."/>
            <person name="Feyereisen R."/>
            <person name="Mechler-Hickson A."/>
            <person name="Mathers N."/>
            <person name="Lee C.E."/>
            <person name="Colbourne J.K."/>
            <person name="Biales A."/>
            <person name="Johnston J.S."/>
            <person name="Wellborn G.A."/>
            <person name="Rosendale A.J."/>
            <person name="Cridge A.G."/>
            <person name="Munoz-Torres M.C."/>
            <person name="Bain P.A."/>
            <person name="Manny A.R."/>
            <person name="Major K.M."/>
            <person name="Lambert F.N."/>
            <person name="Vulpe C.D."/>
            <person name="Tuck P."/>
            <person name="Blalock B.J."/>
            <person name="Lin Y.-Y."/>
            <person name="Smith M.E."/>
            <person name="Ochoa-Acuna H."/>
            <person name="Chen M.-J.M."/>
            <person name="Childers C.P."/>
            <person name="Qu J."/>
            <person name="Dugan S."/>
            <person name="Lee S.L."/>
            <person name="Chao H."/>
            <person name="Dinh H."/>
            <person name="Han Y."/>
            <person name="Doddapaneni H."/>
            <person name="Worley K.C."/>
            <person name="Muzny D.M."/>
            <person name="Gibbs R.A."/>
            <person name="Richards S."/>
        </authorList>
    </citation>
    <scope>NUCLEOTIDE SEQUENCE</scope>
    <source>
        <strain evidence="2">HAZT.00-mixed</strain>
        <tissue evidence="2">Whole organism</tissue>
    </source>
</reference>
<reference evidence="2" key="2">
    <citation type="journal article" date="2018" name="Environ. Sci. Technol.">
        <title>The Toxicogenome of Hyalella azteca: A Model for Sediment Ecotoxicology and Evolutionary Toxicology.</title>
        <authorList>
            <person name="Poynton H.C."/>
            <person name="Hasenbein S."/>
            <person name="Benoit J.B."/>
            <person name="Sepulveda M.S."/>
            <person name="Poelchau M.F."/>
            <person name="Hughes D.S.T."/>
            <person name="Murali S.C."/>
            <person name="Chen S."/>
            <person name="Glastad K.M."/>
            <person name="Goodisman M.A.D."/>
            <person name="Werren J.H."/>
            <person name="Vineis J.H."/>
            <person name="Bowen J.L."/>
            <person name="Friedrich M."/>
            <person name="Jones J."/>
            <person name="Robertson H.M."/>
            <person name="Feyereisen R."/>
            <person name="Mechler-Hickson A."/>
            <person name="Mathers N."/>
            <person name="Lee C.E."/>
            <person name="Colbourne J.K."/>
            <person name="Biales A."/>
            <person name="Johnston J.S."/>
            <person name="Wellborn G.A."/>
            <person name="Rosendale A.J."/>
            <person name="Cridge A.G."/>
            <person name="Munoz-Torres M.C."/>
            <person name="Bain P.A."/>
            <person name="Manny A.R."/>
            <person name="Major K.M."/>
            <person name="Lambert F.N."/>
            <person name="Vulpe C.D."/>
            <person name="Tuck P."/>
            <person name="Blalock B.J."/>
            <person name="Lin Y.Y."/>
            <person name="Smith M.E."/>
            <person name="Ochoa-Acuna H."/>
            <person name="Chen M.M."/>
            <person name="Childers C.P."/>
            <person name="Qu J."/>
            <person name="Dugan S."/>
            <person name="Lee S.L."/>
            <person name="Chao H."/>
            <person name="Dinh H."/>
            <person name="Han Y."/>
            <person name="Doddapaneni H."/>
            <person name="Worley K.C."/>
            <person name="Muzny D.M."/>
            <person name="Gibbs R.A."/>
            <person name="Richards S."/>
        </authorList>
    </citation>
    <scope>NUCLEOTIDE SEQUENCE</scope>
    <source>
        <strain evidence="2">HAZT.00-mixed</strain>
        <tissue evidence="2">Whole organism</tissue>
    </source>
</reference>
<accession>A0A6A0GY36</accession>
<proteinExistence type="predicted"/>
<feature type="compositionally biased region" description="Polar residues" evidence="1">
    <location>
        <begin position="505"/>
        <end position="522"/>
    </location>
</feature>
<feature type="compositionally biased region" description="Basic and acidic residues" evidence="1">
    <location>
        <begin position="53"/>
        <end position="74"/>
    </location>
</feature>
<feature type="compositionally biased region" description="Low complexity" evidence="1">
    <location>
        <begin position="21"/>
        <end position="32"/>
    </location>
</feature>
<organism evidence="2">
    <name type="scientific">Hyalella azteca</name>
    <name type="common">Amphipod</name>
    <dbReference type="NCBI Taxonomy" id="294128"/>
    <lineage>
        <taxon>Eukaryota</taxon>
        <taxon>Metazoa</taxon>
        <taxon>Ecdysozoa</taxon>
        <taxon>Arthropoda</taxon>
        <taxon>Crustacea</taxon>
        <taxon>Multicrustacea</taxon>
        <taxon>Malacostraca</taxon>
        <taxon>Eumalacostraca</taxon>
        <taxon>Peracarida</taxon>
        <taxon>Amphipoda</taxon>
        <taxon>Senticaudata</taxon>
        <taxon>Talitrida</taxon>
        <taxon>Talitroidea</taxon>
        <taxon>Hyalellidae</taxon>
        <taxon>Hyalella</taxon>
    </lineage>
</organism>
<comment type="caution">
    <text evidence="2">The sequence shown here is derived from an EMBL/GenBank/DDBJ whole genome shotgun (WGS) entry which is preliminary data.</text>
</comment>
<feature type="compositionally biased region" description="Basic and acidic residues" evidence="1">
    <location>
        <begin position="88"/>
        <end position="268"/>
    </location>
</feature>
<feature type="compositionally biased region" description="Basic and acidic residues" evidence="1">
    <location>
        <begin position="542"/>
        <end position="575"/>
    </location>
</feature>
<evidence type="ECO:0000256" key="1">
    <source>
        <dbReference type="SAM" id="MobiDB-lite"/>
    </source>
</evidence>
<protein>
    <submittedName>
        <fullName evidence="2">Uncharacterized protein</fullName>
    </submittedName>
</protein>
<gene>
    <name evidence="2" type="ORF">HAZT_HAZT011089</name>
</gene>
<feature type="compositionally biased region" description="Basic and acidic residues" evidence="1">
    <location>
        <begin position="351"/>
        <end position="428"/>
    </location>
</feature>
<name>A0A6A0GY36_HYAAZ</name>
<sequence length="610" mass="71552">MFMLRKKKTTQPPAPTEWGTEASLASAEPAPEQDLAEYLRAKKSRQPADPDWDQARAKGLEKKRFRGERIHGADAVDLDENENDTNGEDTRDKKAGVSDDKNDDPRREGEKVNRKTEVDEDEKRRQRDAKEKREQEEKRRKEEVMRNDEEASRKAEEQRRKQEKENVERKQKENKDEEIKKKENEDEERKKKEKSDADRRAKEREDEKHKIKQKEDDDKKLKDEAEKRKREDEKRRKEEEERLKKQEDKPTNETEAEKKQREALERRRIYLLGVGNATRSDESKSKKKRGTTADNKEADQDTNKSSPVFDDGQINSNPSDEWLRIKEERRRIELERLEILRVEKEVQLREEKMRRDREEFEKQKREIEERLRKNVPNEKDKRDYEAEAEMARQRKMMEYEEMEKRRQAEEKKRREKQAQEKRLKEGERATGIMVSAGGRDLKRGDKGSISSGSGVGITGTTLPNAGAGGVLPSSANDGQDVSGEERRSRDRDRLSVGDRGARSESVPNNQNSSNGRPTNRGSSADGDKSMKSKARMYGVKAMLKEKEKEVQREKEHLKRMQRDIHDRKAIQKKGEVKKDERFDEFLTWLTNGKTEDLGQSKNYLIDSDSD</sequence>
<reference evidence="2" key="1">
    <citation type="submission" date="2014-08" db="EMBL/GenBank/DDBJ databases">
        <authorList>
            <person name="Murali S."/>
            <person name="Richards S."/>
            <person name="Bandaranaike D."/>
            <person name="Bellair M."/>
            <person name="Blankenburg K."/>
            <person name="Chao H."/>
            <person name="Dinh H."/>
            <person name="Doddapaneni H."/>
            <person name="Dugan-Rocha S."/>
            <person name="Elkadiri S."/>
            <person name="Gnanaolivu R."/>
            <person name="Hughes D."/>
            <person name="Lee S."/>
            <person name="Li M."/>
            <person name="Ming W."/>
            <person name="Munidasa M."/>
            <person name="Muniz J."/>
            <person name="Nguyen L."/>
            <person name="Osuji N."/>
            <person name="Pu L.-L."/>
            <person name="Puazo M."/>
            <person name="Skinner E."/>
            <person name="Qu C."/>
            <person name="Quiroz J."/>
            <person name="Raj R."/>
            <person name="Weissenberger G."/>
            <person name="Xin Y."/>
            <person name="Zou X."/>
            <person name="Han Y."/>
            <person name="Worley K."/>
            <person name="Muzny D."/>
            <person name="Gibbs R."/>
        </authorList>
    </citation>
    <scope>NUCLEOTIDE SEQUENCE</scope>
    <source>
        <strain evidence="2">HAZT.00-mixed</strain>
        <tissue evidence="2">Whole organism</tissue>
    </source>
</reference>
<dbReference type="EMBL" id="JQDR03012821">
    <property type="protein sequence ID" value="KAA0190697.1"/>
    <property type="molecule type" value="Genomic_DNA"/>
</dbReference>
<feature type="compositionally biased region" description="Basic and acidic residues" evidence="1">
    <location>
        <begin position="483"/>
        <end position="502"/>
    </location>
</feature>
<dbReference type="AlphaFoldDB" id="A0A6A0GY36"/>
<feature type="region of interest" description="Disordered" evidence="1">
    <location>
        <begin position="1"/>
        <end position="321"/>
    </location>
</feature>
<feature type="compositionally biased region" description="Acidic residues" evidence="1">
    <location>
        <begin position="76"/>
        <end position="87"/>
    </location>
</feature>
<feature type="region of interest" description="Disordered" evidence="1">
    <location>
        <begin position="351"/>
        <end position="575"/>
    </location>
</feature>
<dbReference type="Proteomes" id="UP000711488">
    <property type="component" value="Unassembled WGS sequence"/>
</dbReference>